<dbReference type="SMART" id="SM00060">
    <property type="entry name" value="FN3"/>
    <property type="match status" value="2"/>
</dbReference>
<feature type="domain" description="MAM" evidence="4">
    <location>
        <begin position="720"/>
        <end position="890"/>
    </location>
</feature>
<dbReference type="SMART" id="SM00137">
    <property type="entry name" value="MAM"/>
    <property type="match status" value="1"/>
</dbReference>
<sequence length="1089" mass="115728">MKTKFYYVAFLMLCSFGLFAQKKPQKASLFGKAEYVRSIPAFSKMDNIISAKGMIKHGQEKRRGKNTYVPGKGLPVAGQPDPLMQFQQKSARTAISTEVANFQSHQGFSTPTDPTGAIGPNHYVYAFNSGFGIRDRAGNVLLAEASLSTIFPGESLGDPIVIYDNYAERFVIMQFSNTPNGILIAVGQGPDPINDGWFTYRFNTGSFPDYEKISIWSDGYYITANKDSSSADTSEVVYAVERDLMLVGDPNAQFVGFPLPGITTSGFYSPGGSSATGPTLPPVGAGHSVIYLQDDGWAGVSQDHVKVWTTDVDWTNVANSTISQPQEVLTAPFDSVFDGGSFSNLPQPSGNDIDALQATMLYMTTYRRFPTHNSMIFNFAVDLDGNDDLAGIRWYEFRQTSDGQPWTIFQEGTYVQPDGLSAFCGSMAMDGQGNIGLAYTVVSTSVFPSIRYTGRLASDPVGTMTLLEQSAVDGTQVDPSFRYGDYGHMTIDPTDDMTFWHTAEYFDAGFRKNHVVAFNLMSDTPDTEAPSVPTNLVASNTTDVSTTISWDASTDDTGVTAYDVFQDGVLVATVATTSADISGLSPSTSYDFTVVAKDAAGNESAASDALTVTTEAPDTEAPSAPTNLTASNTTAGQTTLSWDASTDNVGVAEYDVLQDGVVVATVSEASAVISGLSAETTYEFTVIARDAAGNESTASDPLSVTTPAASGCLSGTLPPYAESFEAGIGEWTQDSGDDLDWTVNSGGTPSNRTGPASAIDGSSYIYVEASGNGTGFPNKQAVLTSPCFDLTGATSASFSFQYHMFGANNFGTLSVEASNDEGTTWTTVWTRSGNQGNSWQTANIDLADYVGAGTQLRFNRVTGGTWRADAAIDNVQVSADGGPGGGDCVSGDVTLSITFDNYPQETSWTLTNSGGTVVASDSYSTANPDGSTVTETFTGLANDTYTFTILDSFGDGICCGFGNGSYTLSSDAGTIVTGGEFDSSEATDFCIEGAAGLDTFPLSGIRSSDNDAFKIYPVPAKGTLNVTIGDRSIDNVKIFSMYGQLVKEITNQGTQKQIDISNLASGTYFIRFTSDKEELEITRKFVIAE</sequence>
<dbReference type="SUPFAM" id="SSF49265">
    <property type="entry name" value="Fibronectin type III"/>
    <property type="match status" value="1"/>
</dbReference>
<gene>
    <name evidence="6" type="ORF">ACFSR1_16460</name>
</gene>
<dbReference type="InterPro" id="IPR000998">
    <property type="entry name" value="MAM_dom"/>
</dbReference>
<dbReference type="PANTHER" id="PTHR23282:SF101">
    <property type="entry name" value="MAM DOMAIN-CONTAINING PROTEIN"/>
    <property type="match status" value="1"/>
</dbReference>
<dbReference type="CDD" id="cd06263">
    <property type="entry name" value="MAM"/>
    <property type="match status" value="1"/>
</dbReference>
<evidence type="ECO:0000256" key="3">
    <source>
        <dbReference type="SAM" id="SignalP"/>
    </source>
</evidence>
<name>A0ABW5LHL8_9FLAO</name>
<accession>A0ABW5LHL8</accession>
<dbReference type="InterPro" id="IPR051560">
    <property type="entry name" value="MAM_domain-containing"/>
</dbReference>
<dbReference type="PROSITE" id="PS50853">
    <property type="entry name" value="FN3"/>
    <property type="match status" value="2"/>
</dbReference>
<dbReference type="InterPro" id="IPR013320">
    <property type="entry name" value="ConA-like_dom_sf"/>
</dbReference>
<dbReference type="SUPFAM" id="SSF49899">
    <property type="entry name" value="Concanavalin A-like lectins/glucanases"/>
    <property type="match status" value="1"/>
</dbReference>
<dbReference type="PROSITE" id="PS50060">
    <property type="entry name" value="MAM_2"/>
    <property type="match status" value="1"/>
</dbReference>
<proteinExistence type="predicted"/>
<dbReference type="PANTHER" id="PTHR23282">
    <property type="entry name" value="APICAL ENDOSOMAL GLYCOPROTEIN PRECURSOR"/>
    <property type="match status" value="1"/>
</dbReference>
<feature type="region of interest" description="Disordered" evidence="2">
    <location>
        <begin position="614"/>
        <end position="635"/>
    </location>
</feature>
<dbReference type="Gene3D" id="2.60.40.10">
    <property type="entry name" value="Immunoglobulins"/>
    <property type="match status" value="2"/>
</dbReference>
<evidence type="ECO:0000256" key="1">
    <source>
        <dbReference type="ARBA" id="ARBA00022729"/>
    </source>
</evidence>
<evidence type="ECO:0000259" key="5">
    <source>
        <dbReference type="PROSITE" id="PS50853"/>
    </source>
</evidence>
<feature type="compositionally biased region" description="Polar residues" evidence="2">
    <location>
        <begin position="624"/>
        <end position="635"/>
    </location>
</feature>
<dbReference type="RefSeq" id="WP_378294114.1">
    <property type="nucleotide sequence ID" value="NZ_JBHULE010000019.1"/>
</dbReference>
<comment type="caution">
    <text evidence="6">The sequence shown here is derived from an EMBL/GenBank/DDBJ whole genome shotgun (WGS) entry which is preliminary data.</text>
</comment>
<dbReference type="InterPro" id="IPR036116">
    <property type="entry name" value="FN3_sf"/>
</dbReference>
<keyword evidence="1 3" id="KW-0732">Signal</keyword>
<dbReference type="Pfam" id="PF00041">
    <property type="entry name" value="fn3"/>
    <property type="match status" value="2"/>
</dbReference>
<protein>
    <submittedName>
        <fullName evidence="6">Fibronectin type III domain-containing protein</fullName>
    </submittedName>
</protein>
<evidence type="ECO:0000259" key="4">
    <source>
        <dbReference type="PROSITE" id="PS50060"/>
    </source>
</evidence>
<dbReference type="Pfam" id="PF00629">
    <property type="entry name" value="MAM"/>
    <property type="match status" value="1"/>
</dbReference>
<dbReference type="InterPro" id="IPR013783">
    <property type="entry name" value="Ig-like_fold"/>
</dbReference>
<organism evidence="6 7">
    <name type="scientific">Aquimarina rubra</name>
    <dbReference type="NCBI Taxonomy" id="1920033"/>
    <lineage>
        <taxon>Bacteria</taxon>
        <taxon>Pseudomonadati</taxon>
        <taxon>Bacteroidota</taxon>
        <taxon>Flavobacteriia</taxon>
        <taxon>Flavobacteriales</taxon>
        <taxon>Flavobacteriaceae</taxon>
        <taxon>Aquimarina</taxon>
    </lineage>
</organism>
<dbReference type="NCBIfam" id="TIGR04183">
    <property type="entry name" value="Por_Secre_tail"/>
    <property type="match status" value="1"/>
</dbReference>
<dbReference type="Proteomes" id="UP001597319">
    <property type="component" value="Unassembled WGS sequence"/>
</dbReference>
<dbReference type="EMBL" id="JBHULE010000019">
    <property type="protein sequence ID" value="MFD2564275.1"/>
    <property type="molecule type" value="Genomic_DNA"/>
</dbReference>
<evidence type="ECO:0000256" key="2">
    <source>
        <dbReference type="SAM" id="MobiDB-lite"/>
    </source>
</evidence>
<dbReference type="Gene3D" id="2.60.120.200">
    <property type="match status" value="1"/>
</dbReference>
<evidence type="ECO:0000313" key="6">
    <source>
        <dbReference type="EMBL" id="MFD2564275.1"/>
    </source>
</evidence>
<feature type="chain" id="PRO_5045969360" evidence="3">
    <location>
        <begin position="21"/>
        <end position="1089"/>
    </location>
</feature>
<keyword evidence="7" id="KW-1185">Reference proteome</keyword>
<evidence type="ECO:0000313" key="7">
    <source>
        <dbReference type="Proteomes" id="UP001597319"/>
    </source>
</evidence>
<dbReference type="CDD" id="cd00063">
    <property type="entry name" value="FN3"/>
    <property type="match status" value="2"/>
</dbReference>
<dbReference type="InterPro" id="IPR003961">
    <property type="entry name" value="FN3_dom"/>
</dbReference>
<dbReference type="Pfam" id="PF18962">
    <property type="entry name" value="Por_Secre_tail"/>
    <property type="match status" value="1"/>
</dbReference>
<feature type="signal peptide" evidence="3">
    <location>
        <begin position="1"/>
        <end position="20"/>
    </location>
</feature>
<dbReference type="InterPro" id="IPR026444">
    <property type="entry name" value="Secre_tail"/>
</dbReference>
<feature type="domain" description="Fibronectin type-III" evidence="5">
    <location>
        <begin position="532"/>
        <end position="617"/>
    </location>
</feature>
<feature type="domain" description="Fibronectin type-III" evidence="5">
    <location>
        <begin position="624"/>
        <end position="709"/>
    </location>
</feature>
<reference evidence="7" key="1">
    <citation type="journal article" date="2019" name="Int. J. Syst. Evol. Microbiol.">
        <title>The Global Catalogue of Microorganisms (GCM) 10K type strain sequencing project: providing services to taxonomists for standard genome sequencing and annotation.</title>
        <authorList>
            <consortium name="The Broad Institute Genomics Platform"/>
            <consortium name="The Broad Institute Genome Sequencing Center for Infectious Disease"/>
            <person name="Wu L."/>
            <person name="Ma J."/>
        </authorList>
    </citation>
    <scope>NUCLEOTIDE SEQUENCE [LARGE SCALE GENOMIC DNA]</scope>
    <source>
        <strain evidence="7">KCTC 52274</strain>
    </source>
</reference>